<organism evidence="2 3">
    <name type="scientific">Coniophora puteana (strain RWD-64-598)</name>
    <name type="common">Brown rot fungus</name>
    <dbReference type="NCBI Taxonomy" id="741705"/>
    <lineage>
        <taxon>Eukaryota</taxon>
        <taxon>Fungi</taxon>
        <taxon>Dikarya</taxon>
        <taxon>Basidiomycota</taxon>
        <taxon>Agaricomycotina</taxon>
        <taxon>Agaricomycetes</taxon>
        <taxon>Agaricomycetidae</taxon>
        <taxon>Boletales</taxon>
        <taxon>Coniophorineae</taxon>
        <taxon>Coniophoraceae</taxon>
        <taxon>Coniophora</taxon>
    </lineage>
</organism>
<dbReference type="Proteomes" id="UP000053558">
    <property type="component" value="Unassembled WGS sequence"/>
</dbReference>
<evidence type="ECO:0000256" key="1">
    <source>
        <dbReference type="SAM" id="MobiDB-lite"/>
    </source>
</evidence>
<feature type="region of interest" description="Disordered" evidence="1">
    <location>
        <begin position="82"/>
        <end position="124"/>
    </location>
</feature>
<reference evidence="3" key="1">
    <citation type="journal article" date="2012" name="Science">
        <title>The Paleozoic origin of enzymatic lignin decomposition reconstructed from 31 fungal genomes.</title>
        <authorList>
            <person name="Floudas D."/>
            <person name="Binder M."/>
            <person name="Riley R."/>
            <person name="Barry K."/>
            <person name="Blanchette R.A."/>
            <person name="Henrissat B."/>
            <person name="Martinez A.T."/>
            <person name="Otillar R."/>
            <person name="Spatafora J.W."/>
            <person name="Yadav J.S."/>
            <person name="Aerts A."/>
            <person name="Benoit I."/>
            <person name="Boyd A."/>
            <person name="Carlson A."/>
            <person name="Copeland A."/>
            <person name="Coutinho P.M."/>
            <person name="de Vries R.P."/>
            <person name="Ferreira P."/>
            <person name="Findley K."/>
            <person name="Foster B."/>
            <person name="Gaskell J."/>
            <person name="Glotzer D."/>
            <person name="Gorecki P."/>
            <person name="Heitman J."/>
            <person name="Hesse C."/>
            <person name="Hori C."/>
            <person name="Igarashi K."/>
            <person name="Jurgens J.A."/>
            <person name="Kallen N."/>
            <person name="Kersten P."/>
            <person name="Kohler A."/>
            <person name="Kuees U."/>
            <person name="Kumar T.K.A."/>
            <person name="Kuo A."/>
            <person name="LaButti K."/>
            <person name="Larrondo L.F."/>
            <person name="Lindquist E."/>
            <person name="Ling A."/>
            <person name="Lombard V."/>
            <person name="Lucas S."/>
            <person name="Lundell T."/>
            <person name="Martin R."/>
            <person name="McLaughlin D.J."/>
            <person name="Morgenstern I."/>
            <person name="Morin E."/>
            <person name="Murat C."/>
            <person name="Nagy L.G."/>
            <person name="Nolan M."/>
            <person name="Ohm R.A."/>
            <person name="Patyshakuliyeva A."/>
            <person name="Rokas A."/>
            <person name="Ruiz-Duenas F.J."/>
            <person name="Sabat G."/>
            <person name="Salamov A."/>
            <person name="Samejima M."/>
            <person name="Schmutz J."/>
            <person name="Slot J.C."/>
            <person name="St John F."/>
            <person name="Stenlid J."/>
            <person name="Sun H."/>
            <person name="Sun S."/>
            <person name="Syed K."/>
            <person name="Tsang A."/>
            <person name="Wiebenga A."/>
            <person name="Young D."/>
            <person name="Pisabarro A."/>
            <person name="Eastwood D.C."/>
            <person name="Martin F."/>
            <person name="Cullen D."/>
            <person name="Grigoriev I.V."/>
            <person name="Hibbett D.S."/>
        </authorList>
    </citation>
    <scope>NUCLEOTIDE SEQUENCE [LARGE SCALE GENOMIC DNA]</scope>
    <source>
        <strain evidence="3">RWD-64-598 SS2</strain>
    </source>
</reference>
<dbReference type="KEGG" id="cput:CONPUDRAFT_164471"/>
<keyword evidence="3" id="KW-1185">Reference proteome</keyword>
<dbReference type="RefSeq" id="XP_007767275.1">
    <property type="nucleotide sequence ID" value="XM_007769085.1"/>
</dbReference>
<dbReference type="GeneID" id="19205142"/>
<dbReference type="OMA" id="NDEIEYM"/>
<dbReference type="AlphaFoldDB" id="A0A5M3MWQ6"/>
<comment type="caution">
    <text evidence="2">The sequence shown here is derived from an EMBL/GenBank/DDBJ whole genome shotgun (WGS) entry which is preliminary data.</text>
</comment>
<feature type="region of interest" description="Disordered" evidence="1">
    <location>
        <begin position="300"/>
        <end position="402"/>
    </location>
</feature>
<evidence type="ECO:0000313" key="2">
    <source>
        <dbReference type="EMBL" id="EIW83556.1"/>
    </source>
</evidence>
<protein>
    <submittedName>
        <fullName evidence="2">Uncharacterized protein</fullName>
    </submittedName>
</protein>
<gene>
    <name evidence="2" type="ORF">CONPUDRAFT_164471</name>
</gene>
<name>A0A5M3MWQ6_CONPW</name>
<dbReference type="OrthoDB" id="3266915at2759"/>
<dbReference type="EMBL" id="JH711576">
    <property type="protein sequence ID" value="EIW83556.1"/>
    <property type="molecule type" value="Genomic_DNA"/>
</dbReference>
<feature type="compositionally biased region" description="Polar residues" evidence="1">
    <location>
        <begin position="372"/>
        <end position="383"/>
    </location>
</feature>
<accession>A0A5M3MWQ6</accession>
<feature type="compositionally biased region" description="Low complexity" evidence="1">
    <location>
        <begin position="300"/>
        <end position="324"/>
    </location>
</feature>
<evidence type="ECO:0000313" key="3">
    <source>
        <dbReference type="Proteomes" id="UP000053558"/>
    </source>
</evidence>
<feature type="region of interest" description="Disordered" evidence="1">
    <location>
        <begin position="232"/>
        <end position="280"/>
    </location>
</feature>
<sequence length="420" mass="45260">MLAHRPFDENRGARTPARALLRSRALQENTGTHGLPKTVNNRTGKHAQSFLPATLQPERLFKQGASKAGGSKSKATTLVTVDGPALPLGDKTPFPNRARPRPSSTRKSLRGTPLKTNAKEQLAPDRFQQFQTPATNGNHWDVSDTSLTLESASEQEAEEEKEDYDEIEYMPPKQPDLAYDPPFELPDYKEVGKAIMDFASYDGLLHGYTWNPHLKFEDAPSDFFAGPSLSLPELEDDDPFTKHAKPPAGNLPVETKEKPKPTGRLAPTSTHRAAAASSSIPTATHIARPAISTMSKRIVSTPAARPAARPVTTVTRPAPTRSTALGDGGARPVKAIVSQPPRPRTATSIRPPASSGSVHATRPVTSMARRTPATSHAMTSKTLGRTAPTTRPPPAAKADDVLDFDLDSGDLVGEDFQFDA</sequence>
<proteinExistence type="predicted"/>